<accession>A0AAP0IQD0</accession>
<sequence length="141" mass="16369">MKHKPVLLSKHITPIHIVMRILYKSFGISTKVEQVLSKIFEGRVFRGRLEINEVLSRNFYEVLRIMYAAGLEVVTNLLLARPARRRLCTHRHKKDSEYKNGCTHKLDHQSFINSTEFSTLPSSDLQMNRRTAIGAMRGLVY</sequence>
<dbReference type="AlphaFoldDB" id="A0AAP0IQD0"/>
<keyword evidence="2" id="KW-1185">Reference proteome</keyword>
<dbReference type="EMBL" id="JBBNAG010000007">
    <property type="protein sequence ID" value="KAK9118742.1"/>
    <property type="molecule type" value="Genomic_DNA"/>
</dbReference>
<dbReference type="Proteomes" id="UP001419268">
    <property type="component" value="Unassembled WGS sequence"/>
</dbReference>
<reference evidence="1 2" key="1">
    <citation type="submission" date="2024-01" db="EMBL/GenBank/DDBJ databases">
        <title>Genome assemblies of Stephania.</title>
        <authorList>
            <person name="Yang L."/>
        </authorList>
    </citation>
    <scope>NUCLEOTIDE SEQUENCE [LARGE SCALE GENOMIC DNA]</scope>
    <source>
        <strain evidence="1">JXDWG</strain>
        <tissue evidence="1">Leaf</tissue>
    </source>
</reference>
<organism evidence="1 2">
    <name type="scientific">Stephania cephalantha</name>
    <dbReference type="NCBI Taxonomy" id="152367"/>
    <lineage>
        <taxon>Eukaryota</taxon>
        <taxon>Viridiplantae</taxon>
        <taxon>Streptophyta</taxon>
        <taxon>Embryophyta</taxon>
        <taxon>Tracheophyta</taxon>
        <taxon>Spermatophyta</taxon>
        <taxon>Magnoliopsida</taxon>
        <taxon>Ranunculales</taxon>
        <taxon>Menispermaceae</taxon>
        <taxon>Menispermoideae</taxon>
        <taxon>Cissampelideae</taxon>
        <taxon>Stephania</taxon>
    </lineage>
</organism>
<proteinExistence type="predicted"/>
<evidence type="ECO:0000313" key="2">
    <source>
        <dbReference type="Proteomes" id="UP001419268"/>
    </source>
</evidence>
<protein>
    <submittedName>
        <fullName evidence="1">Uncharacterized protein</fullName>
    </submittedName>
</protein>
<comment type="caution">
    <text evidence="1">The sequence shown here is derived from an EMBL/GenBank/DDBJ whole genome shotgun (WGS) entry which is preliminary data.</text>
</comment>
<name>A0AAP0IQD0_9MAGN</name>
<gene>
    <name evidence="1" type="ORF">Scep_016835</name>
</gene>
<evidence type="ECO:0000313" key="1">
    <source>
        <dbReference type="EMBL" id="KAK9118742.1"/>
    </source>
</evidence>